<name>A0A9D2H6E2_9MICO</name>
<evidence type="ECO:0000256" key="1">
    <source>
        <dbReference type="ARBA" id="ARBA00022729"/>
    </source>
</evidence>
<gene>
    <name evidence="4" type="ORF">H9800_11730</name>
</gene>
<evidence type="ECO:0000256" key="2">
    <source>
        <dbReference type="SAM" id="MobiDB-lite"/>
    </source>
</evidence>
<protein>
    <submittedName>
        <fullName evidence="4">Autotransporter-associated beta strand repeat-containing protein</fullName>
    </submittedName>
</protein>
<dbReference type="SUPFAM" id="SSF51126">
    <property type="entry name" value="Pectin lyase-like"/>
    <property type="match status" value="1"/>
</dbReference>
<proteinExistence type="predicted"/>
<dbReference type="Gene3D" id="2.60.40.2700">
    <property type="match status" value="1"/>
</dbReference>
<keyword evidence="3" id="KW-0812">Transmembrane</keyword>
<reference evidence="4" key="1">
    <citation type="journal article" date="2021" name="PeerJ">
        <title>Extensive microbial diversity within the chicken gut microbiome revealed by metagenomics and culture.</title>
        <authorList>
            <person name="Gilroy R."/>
            <person name="Ravi A."/>
            <person name="Getino M."/>
            <person name="Pursley I."/>
            <person name="Horton D.L."/>
            <person name="Alikhan N.F."/>
            <person name="Baker D."/>
            <person name="Gharbi K."/>
            <person name="Hall N."/>
            <person name="Watson M."/>
            <person name="Adriaenssens E.M."/>
            <person name="Foster-Nyarko E."/>
            <person name="Jarju S."/>
            <person name="Secka A."/>
            <person name="Antonio M."/>
            <person name="Oren A."/>
            <person name="Chaudhuri R.R."/>
            <person name="La Ragione R."/>
            <person name="Hildebrand F."/>
            <person name="Pallen M.J."/>
        </authorList>
    </citation>
    <scope>NUCLEOTIDE SEQUENCE</scope>
    <source>
        <strain evidence="4">ChiHjej8B7-3636</strain>
    </source>
</reference>
<dbReference type="Pfam" id="PF12951">
    <property type="entry name" value="PATR"/>
    <property type="match status" value="1"/>
</dbReference>
<feature type="region of interest" description="Disordered" evidence="2">
    <location>
        <begin position="1"/>
        <end position="22"/>
    </location>
</feature>
<dbReference type="EMBL" id="DXAM01000158">
    <property type="protein sequence ID" value="HJA05512.1"/>
    <property type="molecule type" value="Genomic_DNA"/>
</dbReference>
<dbReference type="Proteomes" id="UP000824220">
    <property type="component" value="Unassembled WGS sequence"/>
</dbReference>
<reference evidence="4" key="2">
    <citation type="submission" date="2021-04" db="EMBL/GenBank/DDBJ databases">
        <authorList>
            <person name="Gilroy R."/>
        </authorList>
    </citation>
    <scope>NUCLEOTIDE SEQUENCE</scope>
    <source>
        <strain evidence="4">ChiHjej8B7-3636</strain>
    </source>
</reference>
<dbReference type="InterPro" id="IPR013425">
    <property type="entry name" value="Autotrns_rpt"/>
</dbReference>
<keyword evidence="1" id="KW-0732">Signal</keyword>
<dbReference type="NCBIfam" id="TIGR02601">
    <property type="entry name" value="autotrns_rpt"/>
    <property type="match status" value="1"/>
</dbReference>
<dbReference type="AlphaFoldDB" id="A0A9D2H6E2"/>
<feature type="transmembrane region" description="Helical" evidence="3">
    <location>
        <begin position="348"/>
        <end position="369"/>
    </location>
</feature>
<dbReference type="InterPro" id="IPR011050">
    <property type="entry name" value="Pectin_lyase_fold/virulence"/>
</dbReference>
<evidence type="ECO:0000256" key="3">
    <source>
        <dbReference type="SAM" id="Phobius"/>
    </source>
</evidence>
<evidence type="ECO:0000313" key="5">
    <source>
        <dbReference type="Proteomes" id="UP000824220"/>
    </source>
</evidence>
<feature type="non-terminal residue" evidence="4">
    <location>
        <position position="1"/>
    </location>
</feature>
<comment type="caution">
    <text evidence="4">The sequence shown here is derived from an EMBL/GenBank/DDBJ whole genome shotgun (WGS) entry which is preliminary data.</text>
</comment>
<sequence length="377" mass="36838">EGAGSLTKSGTGALTLSGENSYTGDTTVTGGELIAASATAFGTGSVATADEAVLADDADETLRIAGNLDLAPTGTLSLTLDSDAPALAVERTASFGGALEVAFADGVVPGDDVVVATFGDVADDAQFSSLTVTGAPEGYDPEVEIRDGVVHLVEKQAEPSALIAGEPVIDGAATAGTTLTVDPGSWGPEPVEFDYQWLRGEQAIAGATSATYALTHEDVGQTISVAVTGSKPGFDAATATAALDGTVAAVLTLSADRVTAGDGLTLDGTGFAPGESVRVELHSMSVDLGDTTAADDGSVHADVTIPSGTDAGAHTVVVTGAETGNSASAALDVDGAPSGGLAPTGGSAAPALIGGALALIGLGTAFVIARIRTARRV</sequence>
<evidence type="ECO:0000313" key="4">
    <source>
        <dbReference type="EMBL" id="HJA05512.1"/>
    </source>
</evidence>
<keyword evidence="3" id="KW-0472">Membrane</keyword>
<keyword evidence="3" id="KW-1133">Transmembrane helix</keyword>
<organism evidence="4 5">
    <name type="scientific">Candidatus Microbacterium stercoravium</name>
    <dbReference type="NCBI Taxonomy" id="2838697"/>
    <lineage>
        <taxon>Bacteria</taxon>
        <taxon>Bacillati</taxon>
        <taxon>Actinomycetota</taxon>
        <taxon>Actinomycetes</taxon>
        <taxon>Micrococcales</taxon>
        <taxon>Microbacteriaceae</taxon>
        <taxon>Microbacterium</taxon>
    </lineage>
</organism>
<accession>A0A9D2H6E2</accession>